<feature type="transmembrane region" description="Helical" evidence="5">
    <location>
        <begin position="50"/>
        <end position="68"/>
    </location>
</feature>
<dbReference type="EMBL" id="JAJEPR010000037">
    <property type="protein sequence ID" value="MCC2191093.1"/>
    <property type="molecule type" value="Genomic_DNA"/>
</dbReference>
<dbReference type="InterPro" id="IPR011701">
    <property type="entry name" value="MFS"/>
</dbReference>
<dbReference type="Pfam" id="PF07690">
    <property type="entry name" value="MFS_1"/>
    <property type="match status" value="1"/>
</dbReference>
<dbReference type="Gene3D" id="1.20.1250.20">
    <property type="entry name" value="MFS general substrate transporter like domains"/>
    <property type="match status" value="1"/>
</dbReference>
<comment type="caution">
    <text evidence="6">The sequence shown here is derived from an EMBL/GenBank/DDBJ whole genome shotgun (WGS) entry which is preliminary data.</text>
</comment>
<protein>
    <submittedName>
        <fullName evidence="6">MFS transporter</fullName>
    </submittedName>
</protein>
<organism evidence="6 7">
    <name type="scientific">Fusicatenibacter faecihominis</name>
    <dbReference type="NCBI Taxonomy" id="2881276"/>
    <lineage>
        <taxon>Bacteria</taxon>
        <taxon>Bacillati</taxon>
        <taxon>Bacillota</taxon>
        <taxon>Clostridia</taxon>
        <taxon>Lachnospirales</taxon>
        <taxon>Lachnospiraceae</taxon>
        <taxon>Fusicatenibacter</taxon>
    </lineage>
</organism>
<evidence type="ECO:0000313" key="7">
    <source>
        <dbReference type="Proteomes" id="UP001197875"/>
    </source>
</evidence>
<dbReference type="PANTHER" id="PTHR43826:SF3">
    <property type="entry name" value="GLUCOSE-6-PHOSPHATE EXCHANGER SLC37A4"/>
    <property type="match status" value="1"/>
</dbReference>
<keyword evidence="7" id="KW-1185">Reference proteome</keyword>
<dbReference type="GO" id="GO:0035435">
    <property type="term" value="P:phosphate ion transmembrane transport"/>
    <property type="evidence" value="ECO:0007669"/>
    <property type="project" value="TreeGrafter"/>
</dbReference>
<dbReference type="InterPro" id="IPR036259">
    <property type="entry name" value="MFS_trans_sf"/>
</dbReference>
<name>A0AAE3DV53_9FIRM</name>
<accession>A0AAE3DV53</accession>
<feature type="transmembrane region" description="Helical" evidence="5">
    <location>
        <begin position="101"/>
        <end position="120"/>
    </location>
</feature>
<evidence type="ECO:0000313" key="6">
    <source>
        <dbReference type="EMBL" id="MCC2191093.1"/>
    </source>
</evidence>
<comment type="subcellular location">
    <subcellularLocation>
        <location evidence="1">Cell membrane</location>
        <topology evidence="1">Multi-pass membrane protein</topology>
    </subcellularLocation>
</comment>
<keyword evidence="2 5" id="KW-0812">Transmembrane</keyword>
<feature type="transmembrane region" description="Helical" evidence="5">
    <location>
        <begin position="141"/>
        <end position="160"/>
    </location>
</feature>
<gene>
    <name evidence="6" type="ORF">LKD71_15045</name>
</gene>
<dbReference type="Proteomes" id="UP001197875">
    <property type="component" value="Unassembled WGS sequence"/>
</dbReference>
<dbReference type="GO" id="GO:0005886">
    <property type="term" value="C:plasma membrane"/>
    <property type="evidence" value="ECO:0007669"/>
    <property type="project" value="UniProtKB-SubCell"/>
</dbReference>
<evidence type="ECO:0000256" key="2">
    <source>
        <dbReference type="ARBA" id="ARBA00022692"/>
    </source>
</evidence>
<reference evidence="6 7" key="1">
    <citation type="submission" date="2021-10" db="EMBL/GenBank/DDBJ databases">
        <title>Anaerobic single-cell dispensing facilitates the cultivation of human gut bacteria.</title>
        <authorList>
            <person name="Afrizal A."/>
        </authorList>
    </citation>
    <scope>NUCLEOTIDE SEQUENCE [LARGE SCALE GENOMIC DNA]</scope>
    <source>
        <strain evidence="6 7">CLA-AA-H277</strain>
    </source>
</reference>
<evidence type="ECO:0000256" key="3">
    <source>
        <dbReference type="ARBA" id="ARBA00022989"/>
    </source>
</evidence>
<dbReference type="PANTHER" id="PTHR43826">
    <property type="entry name" value="GLUCOSE-6-PHOSPHATE EXCHANGER SLC37A4"/>
    <property type="match status" value="1"/>
</dbReference>
<evidence type="ECO:0000256" key="5">
    <source>
        <dbReference type="SAM" id="Phobius"/>
    </source>
</evidence>
<proteinExistence type="predicted"/>
<feature type="transmembrane region" description="Helical" evidence="5">
    <location>
        <begin position="75"/>
        <end position="95"/>
    </location>
</feature>
<keyword evidence="4 5" id="KW-0472">Membrane</keyword>
<evidence type="ECO:0000256" key="4">
    <source>
        <dbReference type="ARBA" id="ARBA00023136"/>
    </source>
</evidence>
<sequence length="177" mass="19666">MYHLLKQKPPHLPCFSKSQLSMALTGSFITYGAGQLVSGVLGDHISPKKLIFLGLSLTVLMNLCIPFCRNPYQMLVVWCFNGFAQSFLWPPLISFCGWRTVFFFSAICGIIMILVWNRYCEDAPVISIENASIQGSSQKNSFLSPLLLCIMLTIVLQGMLRDGSPPGCPLIFPKPTI</sequence>
<dbReference type="InterPro" id="IPR051337">
    <property type="entry name" value="OPA_Antiporter"/>
</dbReference>
<dbReference type="AlphaFoldDB" id="A0AAE3DV53"/>
<dbReference type="GO" id="GO:0061513">
    <property type="term" value="F:glucose 6-phosphate:phosphate antiporter activity"/>
    <property type="evidence" value="ECO:0007669"/>
    <property type="project" value="TreeGrafter"/>
</dbReference>
<keyword evidence="3 5" id="KW-1133">Transmembrane helix</keyword>
<dbReference type="SUPFAM" id="SSF103473">
    <property type="entry name" value="MFS general substrate transporter"/>
    <property type="match status" value="1"/>
</dbReference>
<evidence type="ECO:0000256" key="1">
    <source>
        <dbReference type="ARBA" id="ARBA00004651"/>
    </source>
</evidence>